<dbReference type="SMART" id="SM00875">
    <property type="entry name" value="BACK"/>
    <property type="match status" value="2"/>
</dbReference>
<dbReference type="InterPro" id="IPR006652">
    <property type="entry name" value="Kelch_1"/>
</dbReference>
<dbReference type="Gene3D" id="3.30.710.10">
    <property type="entry name" value="Potassium Channel Kv1.1, Chain A"/>
    <property type="match status" value="2"/>
</dbReference>
<dbReference type="Pfam" id="PF07707">
    <property type="entry name" value="BACK"/>
    <property type="match status" value="2"/>
</dbReference>
<comment type="caution">
    <text evidence="4">The sequence shown here is derived from an EMBL/GenBank/DDBJ whole genome shotgun (WGS) entry which is preliminary data.</text>
</comment>
<keyword evidence="5" id="KW-1185">Reference proteome</keyword>
<dbReference type="Proteomes" id="UP001159427">
    <property type="component" value="Unassembled WGS sequence"/>
</dbReference>
<dbReference type="EMBL" id="CALNXI010001164">
    <property type="protein sequence ID" value="CAH3158198.1"/>
    <property type="molecule type" value="Genomic_DNA"/>
</dbReference>
<dbReference type="SMART" id="SM00225">
    <property type="entry name" value="BTB"/>
    <property type="match status" value="2"/>
</dbReference>
<feature type="domain" description="BTB" evidence="3">
    <location>
        <begin position="581"/>
        <end position="630"/>
    </location>
</feature>
<organism evidence="4 5">
    <name type="scientific">Porites evermanni</name>
    <dbReference type="NCBI Taxonomy" id="104178"/>
    <lineage>
        <taxon>Eukaryota</taxon>
        <taxon>Metazoa</taxon>
        <taxon>Cnidaria</taxon>
        <taxon>Anthozoa</taxon>
        <taxon>Hexacorallia</taxon>
        <taxon>Scleractinia</taxon>
        <taxon>Fungiina</taxon>
        <taxon>Poritidae</taxon>
        <taxon>Porites</taxon>
    </lineage>
</organism>
<proteinExistence type="predicted"/>
<dbReference type="Gene3D" id="2.120.10.80">
    <property type="entry name" value="Kelch-type beta propeller"/>
    <property type="match status" value="2"/>
</dbReference>
<feature type="domain" description="BTB" evidence="3">
    <location>
        <begin position="8"/>
        <end position="76"/>
    </location>
</feature>
<dbReference type="InterPro" id="IPR015915">
    <property type="entry name" value="Kelch-typ_b-propeller"/>
</dbReference>
<dbReference type="SUPFAM" id="SSF117281">
    <property type="entry name" value="Kelch motif"/>
    <property type="match status" value="3"/>
</dbReference>
<reference evidence="4 5" key="1">
    <citation type="submission" date="2022-05" db="EMBL/GenBank/DDBJ databases">
        <authorList>
            <consortium name="Genoscope - CEA"/>
            <person name="William W."/>
        </authorList>
    </citation>
    <scope>NUCLEOTIDE SEQUENCE [LARGE SCALE GENOMIC DNA]</scope>
</reference>
<protein>
    <recommendedName>
        <fullName evidence="3">BTB domain-containing protein</fullName>
    </recommendedName>
</protein>
<keyword evidence="1" id="KW-0880">Kelch repeat</keyword>
<dbReference type="InterPro" id="IPR011333">
    <property type="entry name" value="SKP1/BTB/POZ_sf"/>
</dbReference>
<dbReference type="SUPFAM" id="SSF54695">
    <property type="entry name" value="POZ domain"/>
    <property type="match status" value="2"/>
</dbReference>
<dbReference type="Pfam" id="PF00651">
    <property type="entry name" value="BTB"/>
    <property type="match status" value="2"/>
</dbReference>
<dbReference type="SUPFAM" id="SSF50965">
    <property type="entry name" value="Galactose oxidase, central domain"/>
    <property type="match status" value="1"/>
</dbReference>
<keyword evidence="2" id="KW-0677">Repeat</keyword>
<evidence type="ECO:0000259" key="3">
    <source>
        <dbReference type="PROSITE" id="PS50097"/>
    </source>
</evidence>
<evidence type="ECO:0000256" key="2">
    <source>
        <dbReference type="ARBA" id="ARBA00022737"/>
    </source>
</evidence>
<dbReference type="PANTHER" id="PTHR24412:SF420">
    <property type="entry name" value="KELCH-LIKE PROTEIN 11"/>
    <property type="match status" value="1"/>
</dbReference>
<accession>A0ABN8Q6D5</accession>
<dbReference type="CDD" id="cd18186">
    <property type="entry name" value="BTB_POZ_ZBTB_KLHL-like"/>
    <property type="match status" value="2"/>
</dbReference>
<dbReference type="InterPro" id="IPR000210">
    <property type="entry name" value="BTB/POZ_dom"/>
</dbReference>
<dbReference type="Pfam" id="PF01344">
    <property type="entry name" value="Kelch_1"/>
    <property type="match status" value="2"/>
</dbReference>
<dbReference type="SMART" id="SM00612">
    <property type="entry name" value="Kelch"/>
    <property type="match status" value="5"/>
</dbReference>
<dbReference type="Pfam" id="PF24681">
    <property type="entry name" value="Kelch_KLHDC2_KLHL20_DRC7"/>
    <property type="match status" value="1"/>
</dbReference>
<dbReference type="PANTHER" id="PTHR24412">
    <property type="entry name" value="KELCH PROTEIN"/>
    <property type="match status" value="1"/>
</dbReference>
<sequence length="1130" mass="129067">MQPKEGDNDFTLILKHGKEMRVSRNEIAASSDFFSTLLNSDMRENKEGTVRLEHITEAGMRDVLEFVRSGSVEITTLENAKELIEAAEYLLLDRLKTFSEKYLVQETLTSSNCMTIYYFAEQYRCQELTMKTRQFILSNFTAVTECQDFLCLDNQQVVEWICRDDVAVSTEDVIFKAIVRWIQHSKSERKGKFEELFRYVRLFFISRDYLLSDVLANDLVSGCSSCLKLTKEAVEGKCPFQSPRVGTDTHLVVYMGKETYCYEPDGDKWYGLADTHLTYINTNFYGSGPYKMCSCQGKLYVFPNSQNVCQSRAETFDPSLNGWTTFDYQTGQASTQTFGLAVVRGQLFAVHDDRSEWYWPKFYLSKYNFKSNTWTDVHCYGSKPVAATGACIIAMDTYLYVIVGLMLTDLDSISPPYRIDTMSLHSGMRDGGNLSWDRITEMKEPREGACGTAAHGKIFIAGGLVRGGCYCVSCEVYNIEADEWQLIARLNSPRLYGSMVYLKGILYVVGGRGRDLNFNKRVTAVESYDFEEKKWKEKTKLPIDKTSHEWKYDSCTLCIPRILVKPILKRQQGSLWPLNEIATASDFFSTLLNSDMRENKEGIVLLQHITEACMRDVLEFVRSGSVEITGPENAKELIEAAEYLLLDRLKTFSEKYLVQETLTSSNCMSIYYFAEQYRCQELTIKTRQFILSNFTAVSESQDFLFLDNQQVVEWICRDDVAVSTEDVIFKAIVRWIQHSKSERKGKFEELFRYVRLSFISRDYLLSDVLANDLVSGCSNCLKLAKDAAEGKCSFQSPRNWTDTHLVVYMGKETYCYEPDGDKWYKLADTHLTYTNTNPYKMCPFQGKLYVFPSSPNVCHKRAEMFDPSLNGWTTFDYQTGQATRQTFGLAVVRGQLFAVYDDPSEWERPSFYLSKYNFKSNTWTDVHCYGSKPVAATGACIIAMDRYLYVIGGLMLTDFETISSPYRLDTMTLHSGMGGGGNQSWDRITEMKVPRWAACGTAAHGKIFIAGGSAEGGSPSLDTCEVYNIEADEWQLIASLNSPRFSGSMVYLKGILYVVGGRGRNVNKRVMAVESYDFEKKKWKEKTKLPINKTFPEWKYDSCALNIPRILINPIPKRLPALLRPLLLRS</sequence>
<name>A0ABN8Q6D5_9CNID</name>
<evidence type="ECO:0000256" key="1">
    <source>
        <dbReference type="ARBA" id="ARBA00022441"/>
    </source>
</evidence>
<evidence type="ECO:0000313" key="4">
    <source>
        <dbReference type="EMBL" id="CAH3158198.1"/>
    </source>
</evidence>
<dbReference type="PROSITE" id="PS50097">
    <property type="entry name" value="BTB"/>
    <property type="match status" value="2"/>
</dbReference>
<dbReference type="InterPro" id="IPR011043">
    <property type="entry name" value="Gal_Oxase/kelch_b-propeller"/>
</dbReference>
<dbReference type="Gene3D" id="1.25.40.420">
    <property type="match status" value="2"/>
</dbReference>
<dbReference type="InterPro" id="IPR011705">
    <property type="entry name" value="BACK"/>
</dbReference>
<gene>
    <name evidence="4" type="ORF">PEVE_00002787</name>
</gene>
<evidence type="ECO:0000313" key="5">
    <source>
        <dbReference type="Proteomes" id="UP001159427"/>
    </source>
</evidence>